<dbReference type="Pfam" id="PF02256">
    <property type="entry name" value="Fe_hyd_SSU"/>
    <property type="match status" value="1"/>
</dbReference>
<evidence type="ECO:0000256" key="1">
    <source>
        <dbReference type="ARBA" id="ARBA00001966"/>
    </source>
</evidence>
<dbReference type="InterPro" id="IPR017896">
    <property type="entry name" value="4Fe4S_Fe-S-bd"/>
</dbReference>
<evidence type="ECO:0000313" key="9">
    <source>
        <dbReference type="EMBL" id="MBC5685729.1"/>
    </source>
</evidence>
<dbReference type="Pfam" id="PF13510">
    <property type="entry name" value="Fer2_4"/>
    <property type="match status" value="1"/>
</dbReference>
<dbReference type="InterPro" id="IPR017900">
    <property type="entry name" value="4Fe4S_Fe_S_CS"/>
</dbReference>
<dbReference type="InterPro" id="IPR036010">
    <property type="entry name" value="2Fe-2S_ferredoxin-like_sf"/>
</dbReference>
<dbReference type="Gene3D" id="3.10.20.740">
    <property type="match status" value="1"/>
</dbReference>
<dbReference type="Pfam" id="PF02906">
    <property type="entry name" value="Fe_hyd_lg_C"/>
    <property type="match status" value="1"/>
</dbReference>
<dbReference type="PANTHER" id="PTHR11615">
    <property type="entry name" value="NITRATE, FORMATE, IRON DEHYDROGENASE"/>
    <property type="match status" value="1"/>
</dbReference>
<keyword evidence="2" id="KW-0004">4Fe-4S</keyword>
<dbReference type="PROSITE" id="PS51085">
    <property type="entry name" value="2FE2S_FER_2"/>
    <property type="match status" value="1"/>
</dbReference>
<dbReference type="Gene3D" id="3.30.70.20">
    <property type="match status" value="1"/>
</dbReference>
<dbReference type="PROSITE" id="PS00198">
    <property type="entry name" value="4FE4S_FER_1"/>
    <property type="match status" value="1"/>
</dbReference>
<keyword evidence="10" id="KW-1185">Reference proteome</keyword>
<feature type="domain" description="4Fe-4S ferredoxin-type" evidence="7">
    <location>
        <begin position="179"/>
        <end position="208"/>
    </location>
</feature>
<feature type="domain" description="4Fe-4S ferredoxin-type" evidence="7">
    <location>
        <begin position="136"/>
        <end position="166"/>
    </location>
</feature>
<dbReference type="CDD" id="cd00207">
    <property type="entry name" value="fer2"/>
    <property type="match status" value="1"/>
</dbReference>
<evidence type="ECO:0000313" key="10">
    <source>
        <dbReference type="Proteomes" id="UP000643810"/>
    </source>
</evidence>
<dbReference type="InterPro" id="IPR003149">
    <property type="entry name" value="Fe_hydrogenase_ssu"/>
</dbReference>
<dbReference type="SUPFAM" id="SSF54862">
    <property type="entry name" value="4Fe-4S ferredoxins"/>
    <property type="match status" value="1"/>
</dbReference>
<proteinExistence type="predicted"/>
<reference evidence="9 10" key="1">
    <citation type="submission" date="2020-08" db="EMBL/GenBank/DDBJ databases">
        <title>Genome public.</title>
        <authorList>
            <person name="Liu C."/>
            <person name="Sun Q."/>
        </authorList>
    </citation>
    <scope>NUCLEOTIDE SEQUENCE [LARGE SCALE GENOMIC DNA]</scope>
    <source>
        <strain evidence="9 10">NSJ-9</strain>
    </source>
</reference>
<comment type="caution">
    <text evidence="9">The sequence shown here is derived from an EMBL/GenBank/DDBJ whole genome shotgun (WGS) entry which is preliminary data.</text>
</comment>
<name>A0ABR7GE66_9FIRM</name>
<dbReference type="InterPro" id="IPR050340">
    <property type="entry name" value="Cytosolic_Fe-S_CAF"/>
</dbReference>
<dbReference type="NCBIfam" id="TIGR02512">
    <property type="entry name" value="FeFe_hydrog_A"/>
    <property type="match status" value="1"/>
</dbReference>
<evidence type="ECO:0000256" key="3">
    <source>
        <dbReference type="ARBA" id="ARBA00022723"/>
    </source>
</evidence>
<dbReference type="NCBIfam" id="NF040763">
    <property type="entry name" value="FeFe_hydrog_A6"/>
    <property type="match status" value="1"/>
</dbReference>
<dbReference type="InterPro" id="IPR036991">
    <property type="entry name" value="Fe_hydrogenase_ssu_sf"/>
</dbReference>
<keyword evidence="4" id="KW-0408">Iron</keyword>
<feature type="domain" description="4Fe-4S His(Cys)3-ligated-type" evidence="8">
    <location>
        <begin position="78"/>
        <end position="117"/>
    </location>
</feature>
<dbReference type="Gene3D" id="4.10.260.20">
    <property type="entry name" value="Iron hydrogenase, small subunit"/>
    <property type="match status" value="1"/>
</dbReference>
<dbReference type="InterPro" id="IPR049830">
    <property type="entry name" value="HndD"/>
</dbReference>
<comment type="cofactor">
    <cofactor evidence="1">
        <name>[4Fe-4S] cluster</name>
        <dbReference type="ChEBI" id="CHEBI:49883"/>
    </cofactor>
</comment>
<sequence>MVNAKINGIEIQVEKGTTILDAAREKGIRIPTLCYLKEINEIGACRVCLVEIGGKKNLVAACNNVVEEGMEIFTNSPKVQSARRTNVELILSQHDFRCATCVRGNDCNLQRLARELNIIEIPYKIEIENQPWDHSFPIIRDSAKCIKCMRCVQVCDKIQTMGVWDIINTGKRTSVSTVDMQNIEDMDCALCGQCITHCPTGALRERNDTVKVMDAIMDPDQIVIAQIAPAVRAAWGEGFGLSTEQATVGKMVSAARQIGFDYIFDTDFSADLTIMEEGHELLERLSHEKDAKMPMFTSCCPGWVRFMRSQFPDYVDNLSTAKSPQQMFGAIAKTYYADILGVTPDKITCVSIMPCTAKKYECAVPQVNDSGADRDVDVSLTTREFIRMLRAAQVNIDTLEEDAFDEPLGIGTGAGVIFGATGGVMEAALRSAYYFVTGKNPGADDFSIVRGEDGIREVTVDIAGTPVHAAVVSGLGNARNLMERVSRGEVSYDFVEVMACPGGCAGGGGQPIHDGLELACQRGQKLYALDKGSQLRFSHENPAIVQAYDKFLDRPLSHKSHELLHTRQAEWDL</sequence>
<dbReference type="PROSITE" id="PS51839">
    <property type="entry name" value="4FE4S_HC3"/>
    <property type="match status" value="1"/>
</dbReference>
<dbReference type="InterPro" id="IPR001041">
    <property type="entry name" value="2Fe-2S_ferredoxin-type"/>
</dbReference>
<dbReference type="SMART" id="SM00929">
    <property type="entry name" value="NADH-G_4Fe-4S_3"/>
    <property type="match status" value="1"/>
</dbReference>
<evidence type="ECO:0000256" key="4">
    <source>
        <dbReference type="ARBA" id="ARBA00023004"/>
    </source>
</evidence>
<dbReference type="InterPro" id="IPR004108">
    <property type="entry name" value="Fe_hydrogenase_lsu_C"/>
</dbReference>
<organism evidence="9 10">
    <name type="scientific">Roseburia lenta</name>
    <dbReference type="NCBI Taxonomy" id="2763061"/>
    <lineage>
        <taxon>Bacteria</taxon>
        <taxon>Bacillati</taxon>
        <taxon>Bacillota</taxon>
        <taxon>Clostridia</taxon>
        <taxon>Lachnospirales</taxon>
        <taxon>Lachnospiraceae</taxon>
        <taxon>Roseburia</taxon>
    </lineage>
</organism>
<dbReference type="Gene3D" id="3.40.950.10">
    <property type="entry name" value="Fe-only Hydrogenase (Larger Subunit), Chain L, domain 3"/>
    <property type="match status" value="1"/>
</dbReference>
<evidence type="ECO:0000256" key="5">
    <source>
        <dbReference type="ARBA" id="ARBA00023014"/>
    </source>
</evidence>
<keyword evidence="5" id="KW-0411">Iron-sulfur</keyword>
<evidence type="ECO:0000256" key="2">
    <source>
        <dbReference type="ARBA" id="ARBA00022485"/>
    </source>
</evidence>
<dbReference type="InterPro" id="IPR009016">
    <property type="entry name" value="Fe_hydrogenase"/>
</dbReference>
<dbReference type="EMBL" id="JACOPG010000001">
    <property type="protein sequence ID" value="MBC5685729.1"/>
    <property type="molecule type" value="Genomic_DNA"/>
</dbReference>
<evidence type="ECO:0000259" key="8">
    <source>
        <dbReference type="PROSITE" id="PS51839"/>
    </source>
</evidence>
<accession>A0ABR7GE66</accession>
<dbReference type="Pfam" id="PF10588">
    <property type="entry name" value="NADH-G_4Fe-4S_3"/>
    <property type="match status" value="1"/>
</dbReference>
<dbReference type="SUPFAM" id="SSF53920">
    <property type="entry name" value="Fe-only hydrogenase"/>
    <property type="match status" value="1"/>
</dbReference>
<protein>
    <submittedName>
        <fullName evidence="9">Iron hydrogenase small subunit</fullName>
    </submittedName>
</protein>
<dbReference type="InterPro" id="IPR000283">
    <property type="entry name" value="NADH_UbQ_OxRdtase_75kDa_su_CS"/>
</dbReference>
<evidence type="ECO:0000259" key="7">
    <source>
        <dbReference type="PROSITE" id="PS51379"/>
    </source>
</evidence>
<dbReference type="SMART" id="SM00902">
    <property type="entry name" value="Fe_hyd_SSU"/>
    <property type="match status" value="1"/>
</dbReference>
<evidence type="ECO:0000259" key="6">
    <source>
        <dbReference type="PROSITE" id="PS51085"/>
    </source>
</evidence>
<dbReference type="PROSITE" id="PS51379">
    <property type="entry name" value="4FE4S_FER_2"/>
    <property type="match status" value="2"/>
</dbReference>
<dbReference type="Pfam" id="PF12838">
    <property type="entry name" value="Fer4_7"/>
    <property type="match status" value="1"/>
</dbReference>
<dbReference type="RefSeq" id="WP_186853926.1">
    <property type="nucleotide sequence ID" value="NZ_JACOPG010000001.1"/>
</dbReference>
<dbReference type="InterPro" id="IPR019574">
    <property type="entry name" value="NADH_UbQ_OxRdtase_Gsu_4Fe4S-bd"/>
</dbReference>
<keyword evidence="3" id="KW-0479">Metal-binding</keyword>
<dbReference type="Proteomes" id="UP000643810">
    <property type="component" value="Unassembled WGS sequence"/>
</dbReference>
<feature type="domain" description="2Fe-2S ferredoxin-type" evidence="6">
    <location>
        <begin position="1"/>
        <end position="78"/>
    </location>
</feature>
<dbReference type="SUPFAM" id="SSF54292">
    <property type="entry name" value="2Fe-2S ferredoxin-like"/>
    <property type="match status" value="1"/>
</dbReference>
<dbReference type="Gene3D" id="3.40.50.1780">
    <property type="match status" value="1"/>
</dbReference>
<gene>
    <name evidence="9" type="ORF">H8R94_03700</name>
</gene>
<dbReference type="PROSITE" id="PS00641">
    <property type="entry name" value="COMPLEX1_75K_1"/>
    <property type="match status" value="1"/>
</dbReference>
<dbReference type="InterPro" id="IPR013352">
    <property type="entry name" value="Fe_hydrogenase_subset"/>
</dbReference>